<comment type="pathway">
    <text evidence="2">Amino-acid biosynthesis; L-serine biosynthesis; L-serine from 3-phospho-D-glycerate: step 1/3.</text>
</comment>
<comment type="function">
    <text evidence="1">Catalyzes the reversible oxidation of 3-phospho-D-glycerate to 3-phosphonooxypyruvate, the first step of the phosphorylated L-serine biosynthesis pathway. Also catalyzes the reversible oxidation of 2-hydroxyglutarate to 2-oxoglutarate.</text>
</comment>
<dbReference type="Pfam" id="PF02826">
    <property type="entry name" value="2-Hacid_dh_C"/>
    <property type="match status" value="1"/>
</dbReference>
<dbReference type="PROSITE" id="PS51671">
    <property type="entry name" value="ACT"/>
    <property type="match status" value="1"/>
</dbReference>
<evidence type="ECO:0000256" key="8">
    <source>
        <dbReference type="ARBA" id="ARBA00023027"/>
    </source>
</evidence>
<evidence type="ECO:0000259" key="13">
    <source>
        <dbReference type="PROSITE" id="PS51671"/>
    </source>
</evidence>
<dbReference type="InterPro" id="IPR045865">
    <property type="entry name" value="ACT-like_dom_sf"/>
</dbReference>
<dbReference type="SUPFAM" id="SSF52283">
    <property type="entry name" value="Formate/glycerate dehydrogenase catalytic domain-like"/>
    <property type="match status" value="1"/>
</dbReference>
<keyword evidence="15" id="KW-1185">Reference proteome</keyword>
<dbReference type="EC" id="1.1.1.95" evidence="5"/>
<dbReference type="Pfam" id="PF00389">
    <property type="entry name" value="2-Hacid_dh"/>
    <property type="match status" value="1"/>
</dbReference>
<dbReference type="InterPro" id="IPR006140">
    <property type="entry name" value="D-isomer_DH_NAD-bd"/>
</dbReference>
<proteinExistence type="inferred from homology"/>
<evidence type="ECO:0000256" key="2">
    <source>
        <dbReference type="ARBA" id="ARBA00005216"/>
    </source>
</evidence>
<accession>A0A926DH44</accession>
<dbReference type="InterPro" id="IPR029752">
    <property type="entry name" value="D-isomer_DH_CS1"/>
</dbReference>
<dbReference type="InterPro" id="IPR006139">
    <property type="entry name" value="D-isomer_2_OHA_DH_cat_dom"/>
</dbReference>
<dbReference type="Proteomes" id="UP000617951">
    <property type="component" value="Unassembled WGS sequence"/>
</dbReference>
<dbReference type="PANTHER" id="PTHR42938">
    <property type="entry name" value="FORMATE DEHYDROGENASE 1"/>
    <property type="match status" value="1"/>
</dbReference>
<sequence>MYNIKKLNAISGIVYDYLPKSQYLVSSHIEDADVDGYLVRSANCHELELTDRLLAFARAGAGVNNIPIDKCTEKGIVVFNSPGANANAVKELVLCGLLMASRNVLAGVAWAKTLIGAEGDTMKLVEKGKSQFVGPELMGKTLGVIGLGAIGVLVANAAASIGMNVIGYDPYVSVESAWHLSRAVHRAVNLDDLLSSSDYITVHIPLMDKTRDFISSPEIDKMKDGVILLNFARNGIVRSSSLLEALDSGKIAQYVTDFPTADILGHEKTICIPHLGASTPESEENCAMMAAAQLRDYIEFGSIKNSVNMPACVLSEPAHYRLTVIHKNLPTMVNQMTSLIAKEDINIEEMVNKSRGEIAYTVFDLSSAPSEEIMQAFGAIDGVLRVREIHHV</sequence>
<evidence type="ECO:0000256" key="9">
    <source>
        <dbReference type="ARBA" id="ARBA00030455"/>
    </source>
</evidence>
<protein>
    <recommendedName>
        <fullName evidence="6">D-3-phosphoglycerate dehydrogenase</fullName>
        <ecNumber evidence="4">1.1.1.399</ecNumber>
        <ecNumber evidence="5">1.1.1.95</ecNumber>
    </recommendedName>
    <alternativeName>
        <fullName evidence="9">2-oxoglutarate reductase</fullName>
    </alternativeName>
</protein>
<comment type="catalytic activity">
    <reaction evidence="11">
        <text>(2R)-3-phosphoglycerate + NAD(+) = 3-phosphooxypyruvate + NADH + H(+)</text>
        <dbReference type="Rhea" id="RHEA:12641"/>
        <dbReference type="ChEBI" id="CHEBI:15378"/>
        <dbReference type="ChEBI" id="CHEBI:18110"/>
        <dbReference type="ChEBI" id="CHEBI:57540"/>
        <dbReference type="ChEBI" id="CHEBI:57945"/>
        <dbReference type="ChEBI" id="CHEBI:58272"/>
        <dbReference type="EC" id="1.1.1.95"/>
    </reaction>
</comment>
<dbReference type="InterPro" id="IPR036291">
    <property type="entry name" value="NAD(P)-bd_dom_sf"/>
</dbReference>
<evidence type="ECO:0000256" key="3">
    <source>
        <dbReference type="ARBA" id="ARBA00005854"/>
    </source>
</evidence>
<dbReference type="EC" id="1.1.1.399" evidence="4"/>
<feature type="domain" description="ACT" evidence="13">
    <location>
        <begin position="321"/>
        <end position="392"/>
    </location>
</feature>
<evidence type="ECO:0000256" key="12">
    <source>
        <dbReference type="RuleBase" id="RU003719"/>
    </source>
</evidence>
<dbReference type="SUPFAM" id="SSF51735">
    <property type="entry name" value="NAD(P)-binding Rossmann-fold domains"/>
    <property type="match status" value="1"/>
</dbReference>
<dbReference type="CDD" id="cd12174">
    <property type="entry name" value="PGDH_like_3"/>
    <property type="match status" value="1"/>
</dbReference>
<keyword evidence="7 12" id="KW-0560">Oxidoreductase</keyword>
<evidence type="ECO:0000256" key="11">
    <source>
        <dbReference type="ARBA" id="ARBA00048731"/>
    </source>
</evidence>
<evidence type="ECO:0000313" key="14">
    <source>
        <dbReference type="EMBL" id="MBC8538673.1"/>
    </source>
</evidence>
<dbReference type="SUPFAM" id="SSF55021">
    <property type="entry name" value="ACT-like"/>
    <property type="match status" value="1"/>
</dbReference>
<organism evidence="14 15">
    <name type="scientific">Guopingia tenuis</name>
    <dbReference type="NCBI Taxonomy" id="2763656"/>
    <lineage>
        <taxon>Bacteria</taxon>
        <taxon>Bacillati</taxon>
        <taxon>Bacillota</taxon>
        <taxon>Clostridia</taxon>
        <taxon>Christensenellales</taxon>
        <taxon>Christensenellaceae</taxon>
        <taxon>Guopingia</taxon>
    </lineage>
</organism>
<dbReference type="CDD" id="cd04901">
    <property type="entry name" value="ACT_3PGDH"/>
    <property type="match status" value="1"/>
</dbReference>
<reference evidence="14" key="1">
    <citation type="submission" date="2020-08" db="EMBL/GenBank/DDBJ databases">
        <title>Genome public.</title>
        <authorList>
            <person name="Liu C."/>
            <person name="Sun Q."/>
        </authorList>
    </citation>
    <scope>NUCLEOTIDE SEQUENCE</scope>
    <source>
        <strain evidence="14">NSJ-63</strain>
    </source>
</reference>
<evidence type="ECO:0000256" key="7">
    <source>
        <dbReference type="ARBA" id="ARBA00023002"/>
    </source>
</evidence>
<evidence type="ECO:0000256" key="5">
    <source>
        <dbReference type="ARBA" id="ARBA00013143"/>
    </source>
</evidence>
<evidence type="ECO:0000256" key="6">
    <source>
        <dbReference type="ARBA" id="ARBA00021582"/>
    </source>
</evidence>
<keyword evidence="8" id="KW-0520">NAD</keyword>
<comment type="catalytic activity">
    <reaction evidence="10">
        <text>(R)-2-hydroxyglutarate + NAD(+) = 2-oxoglutarate + NADH + H(+)</text>
        <dbReference type="Rhea" id="RHEA:49612"/>
        <dbReference type="ChEBI" id="CHEBI:15378"/>
        <dbReference type="ChEBI" id="CHEBI:15801"/>
        <dbReference type="ChEBI" id="CHEBI:16810"/>
        <dbReference type="ChEBI" id="CHEBI:57540"/>
        <dbReference type="ChEBI" id="CHEBI:57945"/>
        <dbReference type="EC" id="1.1.1.399"/>
    </reaction>
</comment>
<dbReference type="GO" id="GO:0004617">
    <property type="term" value="F:phosphoglycerate dehydrogenase activity"/>
    <property type="evidence" value="ECO:0007669"/>
    <property type="project" value="UniProtKB-EC"/>
</dbReference>
<dbReference type="RefSeq" id="WP_249280390.1">
    <property type="nucleotide sequence ID" value="NZ_JACRSS010000003.1"/>
</dbReference>
<dbReference type="Gene3D" id="3.30.70.260">
    <property type="match status" value="1"/>
</dbReference>
<gene>
    <name evidence="14" type="ORF">H8693_06965</name>
</gene>
<dbReference type="EMBL" id="JACRSS010000003">
    <property type="protein sequence ID" value="MBC8538673.1"/>
    <property type="molecule type" value="Genomic_DNA"/>
</dbReference>
<dbReference type="GO" id="GO:0051287">
    <property type="term" value="F:NAD binding"/>
    <property type="evidence" value="ECO:0007669"/>
    <property type="project" value="InterPro"/>
</dbReference>
<comment type="caution">
    <text evidence="14">The sequence shown here is derived from an EMBL/GenBank/DDBJ whole genome shotgun (WGS) entry which is preliminary data.</text>
</comment>
<evidence type="ECO:0000313" key="15">
    <source>
        <dbReference type="Proteomes" id="UP000617951"/>
    </source>
</evidence>
<dbReference type="PANTHER" id="PTHR42938:SF47">
    <property type="entry name" value="HYDROXYPYRUVATE REDUCTASE"/>
    <property type="match status" value="1"/>
</dbReference>
<evidence type="ECO:0000256" key="10">
    <source>
        <dbReference type="ARBA" id="ARBA00048126"/>
    </source>
</evidence>
<dbReference type="Gene3D" id="3.40.50.720">
    <property type="entry name" value="NAD(P)-binding Rossmann-like Domain"/>
    <property type="match status" value="2"/>
</dbReference>
<dbReference type="InterPro" id="IPR002912">
    <property type="entry name" value="ACT_dom"/>
</dbReference>
<name>A0A926DH44_9FIRM</name>
<dbReference type="AlphaFoldDB" id="A0A926DH44"/>
<comment type="similarity">
    <text evidence="3 12">Belongs to the D-isomer specific 2-hydroxyacid dehydrogenase family.</text>
</comment>
<dbReference type="PROSITE" id="PS00065">
    <property type="entry name" value="D_2_HYDROXYACID_DH_1"/>
    <property type="match status" value="1"/>
</dbReference>
<evidence type="ECO:0000256" key="1">
    <source>
        <dbReference type="ARBA" id="ARBA00003800"/>
    </source>
</evidence>
<evidence type="ECO:0000256" key="4">
    <source>
        <dbReference type="ARBA" id="ARBA00013001"/>
    </source>
</evidence>